<evidence type="ECO:0000259" key="2">
    <source>
        <dbReference type="Pfam" id="PF01757"/>
    </source>
</evidence>
<reference evidence="3 4" key="1">
    <citation type="journal article" date="2019" name="Nat. Commun.">
        <title>The antimicrobial potential of Streptomyces from insect microbiomes.</title>
        <authorList>
            <person name="Chevrette M.G."/>
            <person name="Carlson C.M."/>
            <person name="Ortega H.E."/>
            <person name="Thomas C."/>
            <person name="Ananiev G.E."/>
            <person name="Barns K.J."/>
            <person name="Book A.J."/>
            <person name="Cagnazzo J."/>
            <person name="Carlos C."/>
            <person name="Flanigan W."/>
            <person name="Grubbs K.J."/>
            <person name="Horn H.A."/>
            <person name="Hoffmann F.M."/>
            <person name="Klassen J.L."/>
            <person name="Knack J.J."/>
            <person name="Lewin G.R."/>
            <person name="McDonald B.R."/>
            <person name="Muller L."/>
            <person name="Melo W.G.P."/>
            <person name="Pinto-Tomas A.A."/>
            <person name="Schmitz A."/>
            <person name="Wendt-Pienkowski E."/>
            <person name="Wildman S."/>
            <person name="Zhao M."/>
            <person name="Zhang F."/>
            <person name="Bugni T.S."/>
            <person name="Andes D.R."/>
            <person name="Pupo M.T."/>
            <person name="Currie C.R."/>
        </authorList>
    </citation>
    <scope>NUCLEOTIDE SEQUENCE [LARGE SCALE GENOMIC DNA]</scope>
    <source>
        <strain evidence="3 4">SID5840</strain>
    </source>
</reference>
<evidence type="ECO:0000313" key="4">
    <source>
        <dbReference type="Proteomes" id="UP000467124"/>
    </source>
</evidence>
<feature type="transmembrane region" description="Helical" evidence="1">
    <location>
        <begin position="172"/>
        <end position="192"/>
    </location>
</feature>
<dbReference type="InterPro" id="IPR002656">
    <property type="entry name" value="Acyl_transf_3_dom"/>
</dbReference>
<keyword evidence="1" id="KW-0812">Transmembrane</keyword>
<dbReference type="EMBL" id="WWHY01000001">
    <property type="protein sequence ID" value="MYR34792.1"/>
    <property type="molecule type" value="Genomic_DNA"/>
</dbReference>
<keyword evidence="1" id="KW-1133">Transmembrane helix</keyword>
<gene>
    <name evidence="3" type="ORF">GTW20_21675</name>
</gene>
<comment type="caution">
    <text evidence="3">The sequence shown here is derived from an EMBL/GenBank/DDBJ whole genome shotgun (WGS) entry which is preliminary data.</text>
</comment>
<feature type="transmembrane region" description="Helical" evidence="1">
    <location>
        <begin position="41"/>
        <end position="63"/>
    </location>
</feature>
<feature type="transmembrane region" description="Helical" evidence="1">
    <location>
        <begin position="316"/>
        <end position="335"/>
    </location>
</feature>
<evidence type="ECO:0000313" key="3">
    <source>
        <dbReference type="EMBL" id="MYR34792.1"/>
    </source>
</evidence>
<keyword evidence="1" id="KW-0472">Membrane</keyword>
<feature type="transmembrane region" description="Helical" evidence="1">
    <location>
        <begin position="84"/>
        <end position="102"/>
    </location>
</feature>
<feature type="transmembrane region" description="Helical" evidence="1">
    <location>
        <begin position="198"/>
        <end position="216"/>
    </location>
</feature>
<feature type="transmembrane region" description="Helical" evidence="1">
    <location>
        <begin position="140"/>
        <end position="160"/>
    </location>
</feature>
<dbReference type="Pfam" id="PF01757">
    <property type="entry name" value="Acyl_transf_3"/>
    <property type="match status" value="1"/>
</dbReference>
<evidence type="ECO:0000256" key="1">
    <source>
        <dbReference type="SAM" id="Phobius"/>
    </source>
</evidence>
<dbReference type="PANTHER" id="PTHR36927">
    <property type="entry name" value="BLR4337 PROTEIN"/>
    <property type="match status" value="1"/>
</dbReference>
<sequence length="365" mass="40344">MRLEYIDRLRNLGILALFPFHTARVFDASESFYVQGRPDPLLTTLIPVLSWLLPLLFVLAGMAGRYSLGVRTPEAYVRERRRRLLYPFLFGIALIVPPQAYYATLHHGGDPGGPVAFLRSYFTDLSDWSEYEGGFALGHLWFVLLLYGLATLLLPLIGLIERRDPSSGPLNHPIGMVALPGASLAVLALIPGVLGKNLVVFAAFFVLGHLLVRDPATMEAVVRRRLPHLFLGLVGVIGLLTESLTVGSGQSPLSDSWRTALCWAAVLAVLGYGRRYMDRGTAFDSYFSPAAFPVYVLHQTFLVIIAHHVIARADHGGWPFLAIMTGSLVASLIGYELARRTRWTRFVLGIPERTRPRRSKASPTG</sequence>
<protein>
    <submittedName>
        <fullName evidence="3">Acyltransferase family protein</fullName>
    </submittedName>
</protein>
<feature type="transmembrane region" description="Helical" evidence="1">
    <location>
        <begin position="257"/>
        <end position="274"/>
    </location>
</feature>
<feature type="transmembrane region" description="Helical" evidence="1">
    <location>
        <begin position="286"/>
        <end position="310"/>
    </location>
</feature>
<keyword evidence="3" id="KW-0808">Transferase</keyword>
<proteinExistence type="predicted"/>
<keyword evidence="3" id="KW-0012">Acyltransferase</keyword>
<dbReference type="InterPro" id="IPR050623">
    <property type="entry name" value="Glucan_succinyl_AcylTrfase"/>
</dbReference>
<dbReference type="Proteomes" id="UP000467124">
    <property type="component" value="Unassembled WGS sequence"/>
</dbReference>
<feature type="transmembrane region" description="Helical" evidence="1">
    <location>
        <begin position="228"/>
        <end position="245"/>
    </location>
</feature>
<name>A0A7K2IXU4_9ACTN</name>
<feature type="domain" description="Acyltransferase 3" evidence="2">
    <location>
        <begin position="4"/>
        <end position="333"/>
    </location>
</feature>
<dbReference type="RefSeq" id="WP_161111694.1">
    <property type="nucleotide sequence ID" value="NZ_WWHY01000001.1"/>
</dbReference>
<organism evidence="3 4">
    <name type="scientific">Nocardiopsis alba</name>
    <dbReference type="NCBI Taxonomy" id="53437"/>
    <lineage>
        <taxon>Bacteria</taxon>
        <taxon>Bacillati</taxon>
        <taxon>Actinomycetota</taxon>
        <taxon>Actinomycetes</taxon>
        <taxon>Streptosporangiales</taxon>
        <taxon>Nocardiopsidaceae</taxon>
        <taxon>Nocardiopsis</taxon>
    </lineage>
</organism>
<dbReference type="AlphaFoldDB" id="A0A7K2IXU4"/>
<dbReference type="GO" id="GO:0016747">
    <property type="term" value="F:acyltransferase activity, transferring groups other than amino-acyl groups"/>
    <property type="evidence" value="ECO:0007669"/>
    <property type="project" value="InterPro"/>
</dbReference>
<dbReference type="PANTHER" id="PTHR36927:SF3">
    <property type="entry name" value="GLUCANS BIOSYNTHESIS PROTEIN C"/>
    <property type="match status" value="1"/>
</dbReference>
<accession>A0A7K2IXU4</accession>